<comment type="caution">
    <text evidence="1">The sequence shown here is derived from an EMBL/GenBank/DDBJ whole genome shotgun (WGS) entry which is preliminary data.</text>
</comment>
<organism evidence="1 2">
    <name type="scientific">Laodelphax striatellus</name>
    <name type="common">Small brown planthopper</name>
    <name type="synonym">Delphax striatella</name>
    <dbReference type="NCBI Taxonomy" id="195883"/>
    <lineage>
        <taxon>Eukaryota</taxon>
        <taxon>Metazoa</taxon>
        <taxon>Ecdysozoa</taxon>
        <taxon>Arthropoda</taxon>
        <taxon>Hexapoda</taxon>
        <taxon>Insecta</taxon>
        <taxon>Pterygota</taxon>
        <taxon>Neoptera</taxon>
        <taxon>Paraneoptera</taxon>
        <taxon>Hemiptera</taxon>
        <taxon>Auchenorrhyncha</taxon>
        <taxon>Fulgoroidea</taxon>
        <taxon>Delphacidae</taxon>
        <taxon>Criomorphinae</taxon>
        <taxon>Laodelphax</taxon>
    </lineage>
</organism>
<dbReference type="AlphaFoldDB" id="A0A482XR61"/>
<accession>A0A482XR61</accession>
<proteinExistence type="predicted"/>
<evidence type="ECO:0000313" key="2">
    <source>
        <dbReference type="Proteomes" id="UP000291343"/>
    </source>
</evidence>
<dbReference type="Proteomes" id="UP000291343">
    <property type="component" value="Unassembled WGS sequence"/>
</dbReference>
<dbReference type="EMBL" id="QKKF02002906">
    <property type="protein sequence ID" value="RZF47938.1"/>
    <property type="molecule type" value="Genomic_DNA"/>
</dbReference>
<sequence length="97" mass="10497">MMRLRPNRMMFVVAGPDVTLKALALGQVSINRVREKKRRLRKYSRGRLGGCFGGGGGGGGDWSPDGAKLKATLLPGDAANAQWRLTNDGVHIPVQMH</sequence>
<keyword evidence="2" id="KW-1185">Reference proteome</keyword>
<protein>
    <submittedName>
        <fullName evidence="1">Uncharacterized protein</fullName>
    </submittedName>
</protein>
<reference evidence="1 2" key="1">
    <citation type="journal article" date="2017" name="Gigascience">
        <title>Genome sequence of the small brown planthopper, Laodelphax striatellus.</title>
        <authorList>
            <person name="Zhu J."/>
            <person name="Jiang F."/>
            <person name="Wang X."/>
            <person name="Yang P."/>
            <person name="Bao Y."/>
            <person name="Zhao W."/>
            <person name="Wang W."/>
            <person name="Lu H."/>
            <person name="Wang Q."/>
            <person name="Cui N."/>
            <person name="Li J."/>
            <person name="Chen X."/>
            <person name="Luo L."/>
            <person name="Yu J."/>
            <person name="Kang L."/>
            <person name="Cui F."/>
        </authorList>
    </citation>
    <scope>NUCLEOTIDE SEQUENCE [LARGE SCALE GENOMIC DNA]</scope>
    <source>
        <strain evidence="1">Lst14</strain>
    </source>
</reference>
<gene>
    <name evidence="1" type="ORF">LSTR_LSTR008742</name>
</gene>
<evidence type="ECO:0000313" key="1">
    <source>
        <dbReference type="EMBL" id="RZF47938.1"/>
    </source>
</evidence>
<name>A0A482XR61_LAOST</name>
<dbReference type="InParanoid" id="A0A482XR61"/>